<keyword evidence="5" id="KW-1185">Reference proteome</keyword>
<feature type="compositionally biased region" description="Basic and acidic residues" evidence="1">
    <location>
        <begin position="200"/>
        <end position="209"/>
    </location>
</feature>
<evidence type="ECO:0000313" key="5">
    <source>
        <dbReference type="Proteomes" id="UP000283380"/>
    </source>
</evidence>
<feature type="domain" description="DUF1542" evidence="3">
    <location>
        <begin position="134"/>
        <end position="180"/>
    </location>
</feature>
<gene>
    <name evidence="4" type="ORF">DS834_08045</name>
</gene>
<reference evidence="4 5" key="1">
    <citation type="submission" date="2018-07" db="EMBL/GenBank/DDBJ databases">
        <title>Genome sequences of six Lactobacillus spp. isolated from bumble bee guts.</title>
        <authorList>
            <person name="Motta E.V.S."/>
            <person name="Moran N.A."/>
        </authorList>
    </citation>
    <scope>NUCLEOTIDE SEQUENCE [LARGE SCALE GENOMIC DNA]</scope>
    <source>
        <strain evidence="4 5">BI-4G</strain>
    </source>
</reference>
<dbReference type="InterPro" id="IPR011439">
    <property type="entry name" value="DUF1542"/>
</dbReference>
<evidence type="ECO:0008006" key="6">
    <source>
        <dbReference type="Google" id="ProtNLM"/>
    </source>
</evidence>
<evidence type="ECO:0000259" key="2">
    <source>
        <dbReference type="Pfam" id="PF03217"/>
    </source>
</evidence>
<feature type="compositionally biased region" description="Basic and acidic residues" evidence="1">
    <location>
        <begin position="50"/>
        <end position="59"/>
    </location>
</feature>
<dbReference type="InterPro" id="IPR024968">
    <property type="entry name" value="SlpA_C_lactobacillus"/>
</dbReference>
<feature type="compositionally biased region" description="Polar residues" evidence="1">
    <location>
        <begin position="221"/>
        <end position="243"/>
    </location>
</feature>
<proteinExistence type="predicted"/>
<protein>
    <recommendedName>
        <fullName evidence="6">DUF5776 domain-containing protein</fullName>
    </recommendedName>
</protein>
<evidence type="ECO:0000259" key="3">
    <source>
        <dbReference type="Pfam" id="PF07564"/>
    </source>
</evidence>
<feature type="compositionally biased region" description="Polar residues" evidence="1">
    <location>
        <begin position="36"/>
        <end position="49"/>
    </location>
</feature>
<feature type="compositionally biased region" description="Basic and acidic residues" evidence="1">
    <location>
        <begin position="181"/>
        <end position="191"/>
    </location>
</feature>
<dbReference type="Pfam" id="PF07564">
    <property type="entry name" value="DUF1542"/>
    <property type="match status" value="1"/>
</dbReference>
<feature type="domain" description="S-layer protein C-terminal" evidence="2">
    <location>
        <begin position="251"/>
        <end position="298"/>
    </location>
</feature>
<feature type="region of interest" description="Disordered" evidence="1">
    <location>
        <begin position="181"/>
        <end position="251"/>
    </location>
</feature>
<dbReference type="EMBL" id="QOCU01000010">
    <property type="protein sequence ID" value="RHW49226.1"/>
    <property type="molecule type" value="Genomic_DNA"/>
</dbReference>
<accession>A0ABX9LVT5</accession>
<feature type="compositionally biased region" description="Polar residues" evidence="1">
    <location>
        <begin position="8"/>
        <end position="17"/>
    </location>
</feature>
<evidence type="ECO:0000256" key="1">
    <source>
        <dbReference type="SAM" id="MobiDB-lite"/>
    </source>
</evidence>
<feature type="region of interest" description="Disordered" evidence="1">
    <location>
        <begin position="1"/>
        <end position="20"/>
    </location>
</feature>
<feature type="domain" description="S-layer protein C-terminal" evidence="2">
    <location>
        <begin position="401"/>
        <end position="457"/>
    </location>
</feature>
<dbReference type="Pfam" id="PF03217">
    <property type="entry name" value="SlpA"/>
    <property type="match status" value="4"/>
</dbReference>
<name>A0ABX9LVT5_9LACO</name>
<feature type="domain" description="S-layer protein C-terminal" evidence="2">
    <location>
        <begin position="313"/>
        <end position="373"/>
    </location>
</feature>
<feature type="region of interest" description="Disordered" evidence="1">
    <location>
        <begin position="28"/>
        <end position="59"/>
    </location>
</feature>
<evidence type="ECO:0000313" key="4">
    <source>
        <dbReference type="EMBL" id="RHW49226.1"/>
    </source>
</evidence>
<feature type="region of interest" description="Disordered" evidence="1">
    <location>
        <begin position="72"/>
        <end position="99"/>
    </location>
</feature>
<comment type="caution">
    <text evidence="4">The sequence shown here is derived from an EMBL/GenBank/DDBJ whole genome shotgun (WGS) entry which is preliminary data.</text>
</comment>
<dbReference type="RefSeq" id="WP_118907317.1">
    <property type="nucleotide sequence ID" value="NZ_QOCU01000010.1"/>
</dbReference>
<feature type="non-terminal residue" evidence="4">
    <location>
        <position position="1"/>
    </location>
</feature>
<organism evidence="4 5">
    <name type="scientific">Lactobacillus bombicola</name>
    <dbReference type="NCBI Taxonomy" id="1505723"/>
    <lineage>
        <taxon>Bacteria</taxon>
        <taxon>Bacillati</taxon>
        <taxon>Bacillota</taxon>
        <taxon>Bacilli</taxon>
        <taxon>Lactobacillales</taxon>
        <taxon>Lactobacillaceae</taxon>
        <taxon>Lactobacillus</taxon>
    </lineage>
</organism>
<dbReference type="Proteomes" id="UP000283380">
    <property type="component" value="Unassembled WGS sequence"/>
</dbReference>
<sequence length="523" mass="57790">TAKDKINSLPNDVSPTNKVEDIIGNIDKAEHDGEGNINSAGNNSVNQAKQKAEDELNQKHQDAIDQIHKEFGDQADTSKTDKGFNDHKQITGNSEKEINDNKLAAEKEIAKGAVDDIATNAKNKVDGLKHKDGSDYTTNEKQAIKDKIDQIVTEGKGNIDNSKTTGEVDKNRDAAIDQIIKDSTQDSDAAKDIWNNDPKVQNDRNHHDSGNIPSVPGTPATPGTPNDTANKPNSSDSEPGHNSSSKDNDHGVDVTLMHNAYLYDQTGSRCNKVILGAGSVVTTYGVTTINGRQFYILHDQNAANKQYYLALGNVKYRVQKLVHNAAVYDQYGRRINSAGLLRKDRLINTYGSAVTIRGSLYFIIAKNRYVKASNVMLKKIVTETQAEEVEPINTSTADVAVAVNEKQIMHNAYVYDEKGTRSNQLIFKAGSIVNTVGTKTINNRLFYVLENGMYIAAGNIDAKKLRLKHNAYLYSQYGNRLNHSVVRKYKLVRTYGSPVRIKNGTYYIVAKNKNIKEANFITK</sequence>
<feature type="domain" description="S-layer protein C-terminal" evidence="2">
    <location>
        <begin position="458"/>
        <end position="516"/>
    </location>
</feature>